<dbReference type="PANTHER" id="PTHR12901">
    <property type="entry name" value="SPERM PROTEIN HOMOLOG"/>
    <property type="match status" value="1"/>
</dbReference>
<protein>
    <recommendedName>
        <fullName evidence="2">Coenzyme Q-binding protein COQ10 START domain-containing protein</fullName>
    </recommendedName>
</protein>
<organism evidence="3">
    <name type="scientific">OCS116 cluster bacterium</name>
    <dbReference type="NCBI Taxonomy" id="2030921"/>
    <lineage>
        <taxon>Bacteria</taxon>
        <taxon>Pseudomonadati</taxon>
        <taxon>Pseudomonadota</taxon>
        <taxon>Alphaproteobacteria</taxon>
        <taxon>OCS116 cluster</taxon>
    </lineage>
</organism>
<dbReference type="AlphaFoldDB" id="A0A2A4YR91"/>
<evidence type="ECO:0000256" key="1">
    <source>
        <dbReference type="ARBA" id="ARBA00008918"/>
    </source>
</evidence>
<name>A0A2A4YR91_9PROT</name>
<evidence type="ECO:0000313" key="3">
    <source>
        <dbReference type="EMBL" id="PCI97313.1"/>
    </source>
</evidence>
<proteinExistence type="inferred from homology"/>
<dbReference type="InterPro" id="IPR044996">
    <property type="entry name" value="COQ10-like"/>
</dbReference>
<sequence length="151" mass="17365">MPKYQTEIFFPFSVEKIHNMVADIEKYPEFLPNCSHLIIKNSQKTAKKRLFLAEMGVKFSVFSEKFDSNVEIDDMFHEINVTLNSGALKNLTNGWKFIEHGDNQCMAHFSIEIEMKNLPLRLALAAAFKIGVKEIEQAFVTRANKLYLSDS</sequence>
<dbReference type="SUPFAM" id="SSF55961">
    <property type="entry name" value="Bet v1-like"/>
    <property type="match status" value="1"/>
</dbReference>
<dbReference type="GO" id="GO:0045333">
    <property type="term" value="P:cellular respiration"/>
    <property type="evidence" value="ECO:0007669"/>
    <property type="project" value="InterPro"/>
</dbReference>
<comment type="similarity">
    <text evidence="1">Belongs to the ribosome association toxin RatA family.</text>
</comment>
<gene>
    <name evidence="3" type="ORF">COB13_15985</name>
</gene>
<comment type="caution">
    <text evidence="3">The sequence shown here is derived from an EMBL/GenBank/DDBJ whole genome shotgun (WGS) entry which is preliminary data.</text>
</comment>
<evidence type="ECO:0000259" key="2">
    <source>
        <dbReference type="Pfam" id="PF03364"/>
    </source>
</evidence>
<dbReference type="Gene3D" id="3.30.530.20">
    <property type="match status" value="1"/>
</dbReference>
<reference evidence="3" key="2">
    <citation type="journal article" date="2018" name="ISME J.">
        <title>A dynamic microbial community with high functional redundancy inhabits the cold, oxic subseafloor aquifer.</title>
        <authorList>
            <person name="Tully B.J."/>
            <person name="Wheat C.G."/>
            <person name="Glazer B.T."/>
            <person name="Huber J.A."/>
        </authorList>
    </citation>
    <scope>NUCLEOTIDE SEQUENCE</scope>
    <source>
        <strain evidence="3">NORP83</strain>
    </source>
</reference>
<feature type="domain" description="Coenzyme Q-binding protein COQ10 START" evidence="2">
    <location>
        <begin position="11"/>
        <end position="139"/>
    </location>
</feature>
<dbReference type="GO" id="GO:0048039">
    <property type="term" value="F:ubiquinone binding"/>
    <property type="evidence" value="ECO:0007669"/>
    <property type="project" value="InterPro"/>
</dbReference>
<dbReference type="InterPro" id="IPR005031">
    <property type="entry name" value="COQ10_START"/>
</dbReference>
<dbReference type="Pfam" id="PF03364">
    <property type="entry name" value="Polyketide_cyc"/>
    <property type="match status" value="1"/>
</dbReference>
<reference key="1">
    <citation type="submission" date="2017-08" db="EMBL/GenBank/DDBJ databases">
        <title>A dynamic microbial community with high functional redundancy inhabits the cold, oxic subseafloor aquifer.</title>
        <authorList>
            <person name="Tully B.J."/>
            <person name="Wheat C.G."/>
            <person name="Glazer B.T."/>
            <person name="Huber J.A."/>
        </authorList>
    </citation>
    <scope>NUCLEOTIDE SEQUENCE [LARGE SCALE GENOMIC DNA]</scope>
</reference>
<accession>A0A2A4YR91</accession>
<dbReference type="EMBL" id="NVUS01000031">
    <property type="protein sequence ID" value="PCI97313.1"/>
    <property type="molecule type" value="Genomic_DNA"/>
</dbReference>
<dbReference type="PANTHER" id="PTHR12901:SF10">
    <property type="entry name" value="COENZYME Q-BINDING PROTEIN COQ10, MITOCHONDRIAL"/>
    <property type="match status" value="1"/>
</dbReference>
<dbReference type="InterPro" id="IPR023393">
    <property type="entry name" value="START-like_dom_sf"/>
</dbReference>